<dbReference type="GO" id="GO:0009922">
    <property type="term" value="F:fatty acid elongase activity"/>
    <property type="evidence" value="ECO:0007669"/>
    <property type="project" value="UniProtKB-EC"/>
</dbReference>
<dbReference type="GO" id="GO:0034626">
    <property type="term" value="P:fatty acid elongation, polyunsaturated fatty acid"/>
    <property type="evidence" value="ECO:0007669"/>
    <property type="project" value="TreeGrafter"/>
</dbReference>
<evidence type="ECO:0000313" key="14">
    <source>
        <dbReference type="Proteomes" id="UP000601435"/>
    </source>
</evidence>
<dbReference type="PANTHER" id="PTHR11157">
    <property type="entry name" value="FATTY ACID ACYL TRANSFERASE-RELATED"/>
    <property type="match status" value="1"/>
</dbReference>
<comment type="catalytic activity">
    <reaction evidence="12">
        <text>an acyl-CoA + malonyl-CoA + H(+) = a 3-oxoacyl-CoA + CO2 + CoA</text>
        <dbReference type="Rhea" id="RHEA:50252"/>
        <dbReference type="ChEBI" id="CHEBI:15378"/>
        <dbReference type="ChEBI" id="CHEBI:16526"/>
        <dbReference type="ChEBI" id="CHEBI:57287"/>
        <dbReference type="ChEBI" id="CHEBI:57384"/>
        <dbReference type="ChEBI" id="CHEBI:58342"/>
        <dbReference type="ChEBI" id="CHEBI:90726"/>
    </reaction>
    <physiologicalReaction direction="left-to-right" evidence="12">
        <dbReference type="Rhea" id="RHEA:50253"/>
    </physiologicalReaction>
</comment>
<keyword evidence="7 12" id="KW-1133">Transmembrane helix</keyword>
<evidence type="ECO:0000256" key="4">
    <source>
        <dbReference type="ARBA" id="ARBA00022679"/>
    </source>
</evidence>
<dbReference type="GO" id="GO:0030148">
    <property type="term" value="P:sphingolipid biosynthetic process"/>
    <property type="evidence" value="ECO:0007669"/>
    <property type="project" value="TreeGrafter"/>
</dbReference>
<dbReference type="Proteomes" id="UP000601435">
    <property type="component" value="Unassembled WGS sequence"/>
</dbReference>
<keyword evidence="3 12" id="KW-0444">Lipid biosynthesis</keyword>
<comment type="similarity">
    <text evidence="2 12">Belongs to the ELO family.</text>
</comment>
<comment type="caution">
    <text evidence="13">The sequence shown here is derived from an EMBL/GenBank/DDBJ whole genome shotgun (WGS) entry which is preliminary data.</text>
</comment>
<keyword evidence="8 12" id="KW-0443">Lipid metabolism</keyword>
<dbReference type="Pfam" id="PF01151">
    <property type="entry name" value="ELO"/>
    <property type="match status" value="1"/>
</dbReference>
<keyword evidence="6 12" id="KW-0276">Fatty acid metabolism</keyword>
<accession>A0A812TMX1</accession>
<dbReference type="GO" id="GO:0034625">
    <property type="term" value="P:fatty acid elongation, monounsaturated fatty acid"/>
    <property type="evidence" value="ECO:0007669"/>
    <property type="project" value="TreeGrafter"/>
</dbReference>
<comment type="catalytic activity">
    <reaction evidence="11">
        <text>a very-long-chain acyl-CoA + malonyl-CoA + H(+) = a very-long-chain 3-oxoacyl-CoA + CO2 + CoA</text>
        <dbReference type="Rhea" id="RHEA:32727"/>
        <dbReference type="ChEBI" id="CHEBI:15378"/>
        <dbReference type="ChEBI" id="CHEBI:16526"/>
        <dbReference type="ChEBI" id="CHEBI:57287"/>
        <dbReference type="ChEBI" id="CHEBI:57384"/>
        <dbReference type="ChEBI" id="CHEBI:90725"/>
        <dbReference type="ChEBI" id="CHEBI:90736"/>
        <dbReference type="EC" id="2.3.1.199"/>
    </reaction>
</comment>
<protein>
    <recommendedName>
        <fullName evidence="12">Elongation of fatty acids protein</fullName>
        <ecNumber evidence="12">2.3.1.-</ecNumber>
    </recommendedName>
</protein>
<evidence type="ECO:0000256" key="11">
    <source>
        <dbReference type="ARBA" id="ARBA00047375"/>
    </source>
</evidence>
<keyword evidence="4 12" id="KW-0808">Transferase</keyword>
<evidence type="ECO:0000256" key="2">
    <source>
        <dbReference type="ARBA" id="ARBA00007263"/>
    </source>
</evidence>
<feature type="non-terminal residue" evidence="13">
    <location>
        <position position="1"/>
    </location>
</feature>
<dbReference type="GO" id="GO:0019367">
    <property type="term" value="P:fatty acid elongation, saturated fatty acid"/>
    <property type="evidence" value="ECO:0007669"/>
    <property type="project" value="TreeGrafter"/>
</dbReference>
<feature type="transmembrane region" description="Helical" evidence="12">
    <location>
        <begin position="379"/>
        <end position="398"/>
    </location>
</feature>
<dbReference type="OrthoDB" id="434092at2759"/>
<evidence type="ECO:0000256" key="8">
    <source>
        <dbReference type="ARBA" id="ARBA00023098"/>
    </source>
</evidence>
<evidence type="ECO:0000256" key="5">
    <source>
        <dbReference type="ARBA" id="ARBA00022692"/>
    </source>
</evidence>
<evidence type="ECO:0000256" key="3">
    <source>
        <dbReference type="ARBA" id="ARBA00022516"/>
    </source>
</evidence>
<dbReference type="GO" id="GO:0042761">
    <property type="term" value="P:very long-chain fatty acid biosynthetic process"/>
    <property type="evidence" value="ECO:0007669"/>
    <property type="project" value="TreeGrafter"/>
</dbReference>
<gene>
    <name evidence="13" type="ORF">SNEC2469_LOCUS15349</name>
</gene>
<name>A0A812TMX1_9DINO</name>
<feature type="transmembrane region" description="Helical" evidence="12">
    <location>
        <begin position="204"/>
        <end position="224"/>
    </location>
</feature>
<evidence type="ECO:0000313" key="13">
    <source>
        <dbReference type="EMBL" id="CAE7533905.1"/>
    </source>
</evidence>
<dbReference type="EC" id="2.3.1.-" evidence="12"/>
<feature type="transmembrane region" description="Helical" evidence="12">
    <location>
        <begin position="404"/>
        <end position="425"/>
    </location>
</feature>
<keyword evidence="5 12" id="KW-0812">Transmembrane</keyword>
<evidence type="ECO:0000256" key="12">
    <source>
        <dbReference type="RuleBase" id="RU361115"/>
    </source>
</evidence>
<dbReference type="PANTHER" id="PTHR11157:SF134">
    <property type="entry name" value="ELONGATION OF FATTY ACIDS PROTEIN 1-RELATED"/>
    <property type="match status" value="1"/>
</dbReference>
<keyword evidence="14" id="KW-1185">Reference proteome</keyword>
<comment type="subcellular location">
    <subcellularLocation>
        <location evidence="1">Membrane</location>
        <topology evidence="1">Multi-pass membrane protein</topology>
    </subcellularLocation>
</comment>
<evidence type="ECO:0000256" key="1">
    <source>
        <dbReference type="ARBA" id="ARBA00004141"/>
    </source>
</evidence>
<keyword evidence="10 12" id="KW-0275">Fatty acid biosynthesis</keyword>
<organism evidence="13 14">
    <name type="scientific">Symbiodinium necroappetens</name>
    <dbReference type="NCBI Taxonomy" id="1628268"/>
    <lineage>
        <taxon>Eukaryota</taxon>
        <taxon>Sar</taxon>
        <taxon>Alveolata</taxon>
        <taxon>Dinophyceae</taxon>
        <taxon>Suessiales</taxon>
        <taxon>Symbiodiniaceae</taxon>
        <taxon>Symbiodinium</taxon>
    </lineage>
</organism>
<keyword evidence="9 12" id="KW-0472">Membrane</keyword>
<proteinExistence type="inferred from homology"/>
<reference evidence="13" key="1">
    <citation type="submission" date="2021-02" db="EMBL/GenBank/DDBJ databases">
        <authorList>
            <person name="Dougan E. K."/>
            <person name="Rhodes N."/>
            <person name="Thang M."/>
            <person name="Chan C."/>
        </authorList>
    </citation>
    <scope>NUCLEOTIDE SEQUENCE</scope>
</reference>
<sequence>QGDLCTFLHCLSVVDFLDRQVDELLSSTARPEADIGPIPVTLVIVHEVSPVVPHGVWCMRGHYQGMAFVKKVPYKRGLIFVPRKCAEEGQNRIISSLFPEAGGVEPLHRLVGVLEVANADEVAPNSRMRLEQCQKPRRAEGWYMRLGRCQLVPCVDIARVFDVYQRVALDIQQEESLWVVRSLCAMLGIRYEKFRWDDAFAADWSWPAGGVAVYLAIVLVLSLGMKNARPFELGSVAVVHNLLLSVGSLVMLLGTLFELNRRWASSGDLGWFFCEASTTESNGPLFFWSYVYYLSKYYEMFDTVLVLLQKSRVPHFKLQVYHHAAVVPMAWFWCQYQQSLQWGGLLFNTLVHVIMYHYYAMKILKRPTPWKRWITKLQIVQFATSFCLLCVTASKIYAGAECAGMRSLLFNASFNATLIVQFIGVDKRNKAQSTKAE</sequence>
<dbReference type="AlphaFoldDB" id="A0A812TMX1"/>
<dbReference type="GO" id="GO:0005789">
    <property type="term" value="C:endoplasmic reticulum membrane"/>
    <property type="evidence" value="ECO:0007669"/>
    <property type="project" value="TreeGrafter"/>
</dbReference>
<dbReference type="InterPro" id="IPR002076">
    <property type="entry name" value="ELO_fam"/>
</dbReference>
<dbReference type="EMBL" id="CAJNJA010024907">
    <property type="protein sequence ID" value="CAE7533905.1"/>
    <property type="molecule type" value="Genomic_DNA"/>
</dbReference>
<evidence type="ECO:0000256" key="9">
    <source>
        <dbReference type="ARBA" id="ARBA00023136"/>
    </source>
</evidence>
<feature type="transmembrane region" description="Helical" evidence="12">
    <location>
        <begin position="342"/>
        <end position="359"/>
    </location>
</feature>
<evidence type="ECO:0000256" key="7">
    <source>
        <dbReference type="ARBA" id="ARBA00022989"/>
    </source>
</evidence>
<evidence type="ECO:0000256" key="10">
    <source>
        <dbReference type="ARBA" id="ARBA00023160"/>
    </source>
</evidence>
<feature type="transmembrane region" description="Helical" evidence="12">
    <location>
        <begin position="236"/>
        <end position="257"/>
    </location>
</feature>
<evidence type="ECO:0000256" key="6">
    <source>
        <dbReference type="ARBA" id="ARBA00022832"/>
    </source>
</evidence>